<protein>
    <submittedName>
        <fullName evidence="2">Uncharacterized protein</fullName>
    </submittedName>
</protein>
<dbReference type="EMBL" id="CP015105">
    <property type="protein sequence ID" value="ASJ12142.1"/>
    <property type="molecule type" value="Genomic_DNA"/>
</dbReference>
<gene>
    <name evidence="1" type="ORF">A3L14_04260</name>
    <name evidence="2" type="ORF">AMR53_10655</name>
    <name evidence="3" type="ORF">SAMN05216170_1116</name>
</gene>
<name>A0A0Q2ULM1_9EURY</name>
<organism evidence="2 4">
    <name type="scientific">Thermococcus thioreducens</name>
    <dbReference type="NCBI Taxonomy" id="277988"/>
    <lineage>
        <taxon>Archaea</taxon>
        <taxon>Methanobacteriati</taxon>
        <taxon>Methanobacteriota</taxon>
        <taxon>Thermococci</taxon>
        <taxon>Thermococcales</taxon>
        <taxon>Thermococcaceae</taxon>
        <taxon>Thermococcus</taxon>
    </lineage>
</organism>
<evidence type="ECO:0000313" key="6">
    <source>
        <dbReference type="Proteomes" id="UP000250136"/>
    </source>
</evidence>
<proteinExistence type="predicted"/>
<dbReference type="Proteomes" id="UP000051862">
    <property type="component" value="Unassembled WGS sequence"/>
</dbReference>
<reference evidence="2 4" key="1">
    <citation type="submission" date="2015-08" db="EMBL/GenBank/DDBJ databases">
        <title>Thermococcus thioreducens DSM 14981 genome sequencing.</title>
        <authorList>
            <person name="Hong S.-J."/>
            <person name="Kim M.-C."/>
            <person name="Shin J.-H."/>
        </authorList>
    </citation>
    <scope>NUCLEOTIDE SEQUENCE [LARGE SCALE GENOMIC DNA]</scope>
    <source>
        <strain evidence="2 4">DSM 14981</strain>
    </source>
</reference>
<reference evidence="3 5" key="3">
    <citation type="submission" date="2016-10" db="EMBL/GenBank/DDBJ databases">
        <authorList>
            <person name="de Groot N.N."/>
        </authorList>
    </citation>
    <scope>NUCLEOTIDE SEQUENCE [LARGE SCALE GENOMIC DNA]</scope>
    <source>
        <strain evidence="3 5">OGL-20</strain>
    </source>
</reference>
<evidence type="ECO:0000313" key="2">
    <source>
        <dbReference type="EMBL" id="KQH81544.1"/>
    </source>
</evidence>
<keyword evidence="6" id="KW-1185">Reference proteome</keyword>
<evidence type="ECO:0000313" key="1">
    <source>
        <dbReference type="EMBL" id="ASJ12142.1"/>
    </source>
</evidence>
<dbReference type="Proteomes" id="UP000250136">
    <property type="component" value="Chromosome"/>
</dbReference>
<dbReference type="EMBL" id="LIXN01000021">
    <property type="protein sequence ID" value="KQH81544.1"/>
    <property type="molecule type" value="Genomic_DNA"/>
</dbReference>
<evidence type="ECO:0000313" key="4">
    <source>
        <dbReference type="Proteomes" id="UP000051862"/>
    </source>
</evidence>
<dbReference type="AlphaFoldDB" id="A0A0Q2ULM1"/>
<dbReference type="Proteomes" id="UP000182125">
    <property type="component" value="Unassembled WGS sequence"/>
</dbReference>
<dbReference type="OrthoDB" id="93765at2157"/>
<dbReference type="EMBL" id="FOIW01000001">
    <property type="protein sequence ID" value="SEV96167.1"/>
    <property type="molecule type" value="Genomic_DNA"/>
</dbReference>
<evidence type="ECO:0000313" key="3">
    <source>
        <dbReference type="EMBL" id="SEV96167.1"/>
    </source>
</evidence>
<dbReference type="KEGG" id="ttd:A3L14_04260"/>
<reference evidence="1 6" key="2">
    <citation type="submission" date="2016-04" db="EMBL/GenBank/DDBJ databases">
        <title>Complete genome sequence of Thermococcus thioreducens type strain OGL-20P.</title>
        <authorList>
            <person name="Oger P.M."/>
        </authorList>
    </citation>
    <scope>NUCLEOTIDE SEQUENCE [LARGE SCALE GENOMIC DNA]</scope>
    <source>
        <strain evidence="1 6">OGL-20P</strain>
    </source>
</reference>
<dbReference type="RefSeq" id="WP_055430239.1">
    <property type="nucleotide sequence ID" value="NZ_FOIW01000001.1"/>
</dbReference>
<sequence>MIQVEIDGHACKSMFVTSTSKLFELLFDDVVIQSPAYKSFLVDSGIYIVDSHGTKLLRMECPEGKGALLDDLYYMDITPETVIETYLAALFNLLDLIKIREKLFPEYYVLDKVVQPTKIEIKDHPAGFRKGTFTLIDEIIARNYRRIRIGTPRKLARVRYDPLDAFGARVLANTILLFDKKDFRELAFLHFKDHRIARTLYTHSTDSYLNSAFFGYLKFKVRKFLGV</sequence>
<dbReference type="PATRIC" id="fig|277988.4.peg.2237"/>
<accession>A0A0Q2ULM1</accession>
<evidence type="ECO:0000313" key="5">
    <source>
        <dbReference type="Proteomes" id="UP000182125"/>
    </source>
</evidence>